<organism evidence="2 3">
    <name type="scientific">Pseudoroseicyclus aestuarii</name>
    <dbReference type="NCBI Taxonomy" id="1795041"/>
    <lineage>
        <taxon>Bacteria</taxon>
        <taxon>Pseudomonadati</taxon>
        <taxon>Pseudomonadota</taxon>
        <taxon>Alphaproteobacteria</taxon>
        <taxon>Rhodobacterales</taxon>
        <taxon>Paracoccaceae</taxon>
        <taxon>Pseudoroseicyclus</taxon>
    </lineage>
</organism>
<evidence type="ECO:0000256" key="1">
    <source>
        <dbReference type="SAM" id="Phobius"/>
    </source>
</evidence>
<accession>A0A318SMW7</accession>
<evidence type="ECO:0000313" key="3">
    <source>
        <dbReference type="Proteomes" id="UP000248311"/>
    </source>
</evidence>
<dbReference type="OrthoDB" id="7875737at2"/>
<feature type="transmembrane region" description="Helical" evidence="1">
    <location>
        <begin position="47"/>
        <end position="70"/>
    </location>
</feature>
<proteinExistence type="predicted"/>
<dbReference type="Proteomes" id="UP000248311">
    <property type="component" value="Unassembled WGS sequence"/>
</dbReference>
<dbReference type="EMBL" id="QJTE01000006">
    <property type="protein sequence ID" value="PYE81410.1"/>
    <property type="molecule type" value="Genomic_DNA"/>
</dbReference>
<keyword evidence="1" id="KW-1133">Transmembrane helix</keyword>
<sequence length="71" mass="7826">MQALIWIGAAVTLVGLCTIIWSGLKVMRLRRADLPDDEFRARLLRVLPINIGALFTSFMGLMLVVVGVVLT</sequence>
<feature type="transmembrane region" description="Helical" evidence="1">
    <location>
        <begin position="6"/>
        <end position="26"/>
    </location>
</feature>
<reference evidence="2 3" key="1">
    <citation type="submission" date="2018-06" db="EMBL/GenBank/DDBJ databases">
        <title>Genomic Encyclopedia of Type Strains, Phase III (KMG-III): the genomes of soil and plant-associated and newly described type strains.</title>
        <authorList>
            <person name="Whitman W."/>
        </authorList>
    </citation>
    <scope>NUCLEOTIDE SEQUENCE [LARGE SCALE GENOMIC DNA]</scope>
    <source>
        <strain evidence="2 3">CECT 9025</strain>
    </source>
</reference>
<name>A0A318SMW7_9RHOB</name>
<evidence type="ECO:0000313" key="2">
    <source>
        <dbReference type="EMBL" id="PYE81410.1"/>
    </source>
</evidence>
<dbReference type="RefSeq" id="WP_110815423.1">
    <property type="nucleotide sequence ID" value="NZ_QJTE01000006.1"/>
</dbReference>
<keyword evidence="1" id="KW-0812">Transmembrane</keyword>
<gene>
    <name evidence="2" type="ORF">DFP88_10689</name>
</gene>
<dbReference type="AlphaFoldDB" id="A0A318SMW7"/>
<keyword evidence="3" id="KW-1185">Reference proteome</keyword>
<comment type="caution">
    <text evidence="2">The sequence shown here is derived from an EMBL/GenBank/DDBJ whole genome shotgun (WGS) entry which is preliminary data.</text>
</comment>
<protein>
    <submittedName>
        <fullName evidence="2">Uncharacterized protein</fullName>
    </submittedName>
</protein>
<keyword evidence="1" id="KW-0472">Membrane</keyword>